<feature type="compositionally biased region" description="Low complexity" evidence="5">
    <location>
        <begin position="368"/>
        <end position="385"/>
    </location>
</feature>
<dbReference type="Gene3D" id="1.10.720.30">
    <property type="entry name" value="SAP domain"/>
    <property type="match status" value="1"/>
</dbReference>
<feature type="compositionally biased region" description="Basic and acidic residues" evidence="5">
    <location>
        <begin position="147"/>
        <end position="182"/>
    </location>
</feature>
<proteinExistence type="predicted"/>
<dbReference type="Gene3D" id="3.30.70.330">
    <property type="match status" value="1"/>
</dbReference>
<dbReference type="GO" id="GO:0003723">
    <property type="term" value="F:RNA binding"/>
    <property type="evidence" value="ECO:0007669"/>
    <property type="project" value="UniProtKB-UniRule"/>
</dbReference>
<dbReference type="InterPro" id="IPR003034">
    <property type="entry name" value="SAP_dom"/>
</dbReference>
<dbReference type="EMBL" id="LIAE01006569">
    <property type="protein sequence ID" value="PAV87414.1"/>
    <property type="molecule type" value="Genomic_DNA"/>
</dbReference>
<feature type="non-terminal residue" evidence="8">
    <location>
        <position position="1"/>
    </location>
</feature>
<dbReference type="OrthoDB" id="6159259at2759"/>
<keyword evidence="2 4" id="KW-0694">RNA-binding</keyword>
<evidence type="ECO:0000256" key="1">
    <source>
        <dbReference type="ARBA" id="ARBA00004123"/>
    </source>
</evidence>
<feature type="region of interest" description="Disordered" evidence="5">
    <location>
        <begin position="837"/>
        <end position="865"/>
    </location>
</feature>
<dbReference type="SUPFAM" id="SSF68906">
    <property type="entry name" value="SAP domain"/>
    <property type="match status" value="1"/>
</dbReference>
<feature type="region of interest" description="Disordered" evidence="5">
    <location>
        <begin position="804"/>
        <end position="823"/>
    </location>
</feature>
<evidence type="ECO:0000259" key="6">
    <source>
        <dbReference type="PROSITE" id="PS50102"/>
    </source>
</evidence>
<dbReference type="GO" id="GO:0050684">
    <property type="term" value="P:regulation of mRNA processing"/>
    <property type="evidence" value="ECO:0007669"/>
    <property type="project" value="TreeGrafter"/>
</dbReference>
<dbReference type="InterPro" id="IPR012677">
    <property type="entry name" value="Nucleotide-bd_a/b_plait_sf"/>
</dbReference>
<evidence type="ECO:0000256" key="4">
    <source>
        <dbReference type="PROSITE-ProRule" id="PRU00176"/>
    </source>
</evidence>
<dbReference type="STRING" id="2018661.A0A2A2LMG9"/>
<feature type="compositionally biased region" description="Basic and acidic residues" evidence="5">
    <location>
        <begin position="855"/>
        <end position="865"/>
    </location>
</feature>
<dbReference type="InterPro" id="IPR036361">
    <property type="entry name" value="SAP_dom_sf"/>
</dbReference>
<dbReference type="Proteomes" id="UP000218231">
    <property type="component" value="Unassembled WGS sequence"/>
</dbReference>
<sequence>SGTPAKEGKSLNELKVQELRNELERRQLDKNGIKIILSVRLEKALRDEGHDPDTYRFMTVDSASNATAEKTPEPVPVPIVQDEKRNTEGKANGTESKPAEVTSANTTQAAFTENSATKQPPAVTAVGEKIAADPSAETQRPVSETSTENKSEEREGGKIVKEEEAGDVEMKDERATEEKEPEPAEQSVPSATAVPEKKNEKEPESAQVQEEEMLEDPLDEETNEEKSGQNGAADKAATAQANQNQDDDKGSTVNLTPEEINKRSIWIRGISKDTTAASLKILCLKVGKVIRAKIFTARARKDVCYGFVTMADPETAQKCVTELNKTKMPDGNLITVEKADDKKSTSDATGSSDGKTESGKAGDKPGTSSESGNKSGNNSGKPGHSSNRDKQLGNRRERRREAAAARRKDRVQGPSTGGPPPKRPRDERDRRRGGISSGGPMSYRGGPPPSRFAEPRGGAFPKRPGHPTSRGIRGRPIIASGMSRGNDSRVSISTSQLRSRGPPPVSAWDRRHGELEAIRHREEERANRDRELEMLRLAREAEAIRLEREKIEKERLELQLQTALAQQQIAAAAAAAQQGGQSSILVQAQQHQHQHQQGGGPGASRRSRHEDRHHSGRNHSDSRSRDRNSSRDDRRQSGGNAASHRRVETGRGGSSRDDIRTSGRTGTLMDLTRNRRPIEMQPSQARHSMESRIARPDMRPAQDRSSRLSDGRSDRRDATQPRSLASINTSAYTHNQERSYNPSYNPGRDINSVYPSSTSYYAQSRDAFSRGDSGRSAQPISWTDQSLVTNTGAAISNLGYGSSSSNWNTSSSTSHGLSNVNTSTTGWNRAAANEWNSSYGGSGASGSSSSSRYPGYEDKYSSRRY</sequence>
<accession>A0A2A2LMG9</accession>
<feature type="compositionally biased region" description="Low complexity" evidence="5">
    <location>
        <begin position="804"/>
        <end position="814"/>
    </location>
</feature>
<feature type="compositionally biased region" description="Acidic residues" evidence="5">
    <location>
        <begin position="209"/>
        <end position="223"/>
    </location>
</feature>
<feature type="compositionally biased region" description="Polar residues" evidence="5">
    <location>
        <begin position="579"/>
        <end position="588"/>
    </location>
</feature>
<dbReference type="PROSITE" id="PS50800">
    <property type="entry name" value="SAP"/>
    <property type="match status" value="1"/>
</dbReference>
<dbReference type="PANTHER" id="PTHR15683:SF8">
    <property type="entry name" value="SCAFFOLD ATTACHMENT FACTOR B, ISOFORM B"/>
    <property type="match status" value="1"/>
</dbReference>
<dbReference type="SMART" id="SM00360">
    <property type="entry name" value="RRM"/>
    <property type="match status" value="1"/>
</dbReference>
<feature type="compositionally biased region" description="Low complexity" evidence="5">
    <location>
        <begin position="228"/>
        <end position="244"/>
    </location>
</feature>
<evidence type="ECO:0008006" key="10">
    <source>
        <dbReference type="Google" id="ProtNLM"/>
    </source>
</evidence>
<dbReference type="PANTHER" id="PTHR15683">
    <property type="entry name" value="SCAFFOLD ATTACHMENT FACTOR B-RELATED"/>
    <property type="match status" value="1"/>
</dbReference>
<feature type="region of interest" description="Disordered" evidence="5">
    <location>
        <begin position="62"/>
        <end position="256"/>
    </location>
</feature>
<feature type="domain" description="SAP" evidence="7">
    <location>
        <begin position="11"/>
        <end position="45"/>
    </location>
</feature>
<feature type="region of interest" description="Disordered" evidence="5">
    <location>
        <begin position="331"/>
        <end position="511"/>
    </location>
</feature>
<dbReference type="InterPro" id="IPR051738">
    <property type="entry name" value="SAF_Modulators"/>
</dbReference>
<feature type="compositionally biased region" description="Basic and acidic residues" evidence="5">
    <location>
        <begin position="687"/>
        <end position="719"/>
    </location>
</feature>
<feature type="compositionally biased region" description="Basic and acidic residues" evidence="5">
    <location>
        <begin position="195"/>
        <end position="204"/>
    </location>
</feature>
<gene>
    <name evidence="8" type="ORF">WR25_14219</name>
</gene>
<keyword evidence="3" id="KW-0539">Nucleus</keyword>
<comment type="caution">
    <text evidence="8">The sequence shown here is derived from an EMBL/GenBank/DDBJ whole genome shotgun (WGS) entry which is preliminary data.</text>
</comment>
<dbReference type="GO" id="GO:0006357">
    <property type="term" value="P:regulation of transcription by RNA polymerase II"/>
    <property type="evidence" value="ECO:0007669"/>
    <property type="project" value="TreeGrafter"/>
</dbReference>
<feature type="compositionally biased region" description="Basic and acidic residues" evidence="5">
    <location>
        <begin position="423"/>
        <end position="432"/>
    </location>
</feature>
<dbReference type="Pfam" id="PF00076">
    <property type="entry name" value="RRM_1"/>
    <property type="match status" value="1"/>
</dbReference>
<dbReference type="SUPFAM" id="SSF54928">
    <property type="entry name" value="RNA-binding domain, RBD"/>
    <property type="match status" value="1"/>
</dbReference>
<feature type="compositionally biased region" description="Polar residues" evidence="5">
    <location>
        <begin position="720"/>
        <end position="744"/>
    </location>
</feature>
<dbReference type="CDD" id="cd12417">
    <property type="entry name" value="RRM_SAFB_like"/>
    <property type="match status" value="1"/>
</dbReference>
<feature type="compositionally biased region" description="Polar residues" evidence="5">
    <location>
        <begin position="483"/>
        <end position="498"/>
    </location>
</feature>
<evidence type="ECO:0000259" key="7">
    <source>
        <dbReference type="PROSITE" id="PS50800"/>
    </source>
</evidence>
<dbReference type="GO" id="GO:0005634">
    <property type="term" value="C:nucleus"/>
    <property type="evidence" value="ECO:0007669"/>
    <property type="project" value="UniProtKB-SubCell"/>
</dbReference>
<feature type="compositionally biased region" description="Polar residues" evidence="5">
    <location>
        <begin position="102"/>
        <end position="118"/>
    </location>
</feature>
<feature type="compositionally biased region" description="Polar residues" evidence="5">
    <location>
        <begin position="136"/>
        <end position="146"/>
    </location>
</feature>
<protein>
    <recommendedName>
        <fullName evidence="10">RRM domain-containing protein</fullName>
    </recommendedName>
</protein>
<evidence type="ECO:0000313" key="9">
    <source>
        <dbReference type="Proteomes" id="UP000218231"/>
    </source>
</evidence>
<evidence type="ECO:0000256" key="5">
    <source>
        <dbReference type="SAM" id="MobiDB-lite"/>
    </source>
</evidence>
<evidence type="ECO:0000256" key="3">
    <source>
        <dbReference type="ARBA" id="ARBA00023242"/>
    </source>
</evidence>
<name>A0A2A2LMG9_9BILA</name>
<evidence type="ECO:0000313" key="8">
    <source>
        <dbReference type="EMBL" id="PAV87414.1"/>
    </source>
</evidence>
<feature type="compositionally biased region" description="Basic and acidic residues" evidence="5">
    <location>
        <begin position="645"/>
        <end position="661"/>
    </location>
</feature>
<feature type="compositionally biased region" description="Low complexity" evidence="5">
    <location>
        <begin position="565"/>
        <end position="578"/>
    </location>
</feature>
<feature type="domain" description="RRM" evidence="6">
    <location>
        <begin position="263"/>
        <end position="341"/>
    </location>
</feature>
<dbReference type="AlphaFoldDB" id="A0A2A2LMG9"/>
<dbReference type="PROSITE" id="PS50102">
    <property type="entry name" value="RRM"/>
    <property type="match status" value="1"/>
</dbReference>
<dbReference type="InterPro" id="IPR000504">
    <property type="entry name" value="RRM_dom"/>
</dbReference>
<dbReference type="GO" id="GO:0043565">
    <property type="term" value="F:sequence-specific DNA binding"/>
    <property type="evidence" value="ECO:0007669"/>
    <property type="project" value="TreeGrafter"/>
</dbReference>
<feature type="region of interest" description="Disordered" evidence="5">
    <location>
        <begin position="565"/>
        <end position="751"/>
    </location>
</feature>
<feature type="compositionally biased region" description="Basic and acidic residues" evidence="5">
    <location>
        <begin position="608"/>
        <end position="636"/>
    </location>
</feature>
<comment type="subcellular location">
    <subcellularLocation>
        <location evidence="1">Nucleus</location>
    </subcellularLocation>
</comment>
<keyword evidence="9" id="KW-1185">Reference proteome</keyword>
<organism evidence="8 9">
    <name type="scientific">Diploscapter pachys</name>
    <dbReference type="NCBI Taxonomy" id="2018661"/>
    <lineage>
        <taxon>Eukaryota</taxon>
        <taxon>Metazoa</taxon>
        <taxon>Ecdysozoa</taxon>
        <taxon>Nematoda</taxon>
        <taxon>Chromadorea</taxon>
        <taxon>Rhabditida</taxon>
        <taxon>Rhabditina</taxon>
        <taxon>Rhabditomorpha</taxon>
        <taxon>Rhabditoidea</taxon>
        <taxon>Rhabditidae</taxon>
        <taxon>Diploscapter</taxon>
    </lineage>
</organism>
<feature type="compositionally biased region" description="Basic and acidic residues" evidence="5">
    <location>
        <begin position="354"/>
        <end position="363"/>
    </location>
</feature>
<evidence type="ECO:0000256" key="2">
    <source>
        <dbReference type="ARBA" id="ARBA00022884"/>
    </source>
</evidence>
<dbReference type="InterPro" id="IPR035979">
    <property type="entry name" value="RBD_domain_sf"/>
</dbReference>
<feature type="compositionally biased region" description="Basic and acidic residues" evidence="5">
    <location>
        <begin position="386"/>
        <end position="406"/>
    </location>
</feature>
<reference evidence="8 9" key="1">
    <citation type="journal article" date="2017" name="Curr. Biol.">
        <title>Genome architecture and evolution of a unichromosomal asexual nematode.</title>
        <authorList>
            <person name="Fradin H."/>
            <person name="Zegar C."/>
            <person name="Gutwein M."/>
            <person name="Lucas J."/>
            <person name="Kovtun M."/>
            <person name="Corcoran D."/>
            <person name="Baugh L.R."/>
            <person name="Kiontke K."/>
            <person name="Gunsalus K."/>
            <person name="Fitch D.H."/>
            <person name="Piano F."/>
        </authorList>
    </citation>
    <scope>NUCLEOTIDE SEQUENCE [LARGE SCALE GENOMIC DNA]</scope>
    <source>
        <strain evidence="8">PF1309</strain>
    </source>
</reference>